<name>A0A1Y1W1U9_9FUNG</name>
<dbReference type="GeneID" id="63808409"/>
<dbReference type="EMBL" id="MCFD01000013">
    <property type="protein sequence ID" value="ORX67094.1"/>
    <property type="molecule type" value="Genomic_DNA"/>
</dbReference>
<accession>A0A1Y1W1U9</accession>
<protein>
    <submittedName>
        <fullName evidence="2">Uncharacterized protein</fullName>
    </submittedName>
</protein>
<gene>
    <name evidence="2" type="ORF">DL89DRAFT_51879</name>
</gene>
<feature type="region of interest" description="Disordered" evidence="1">
    <location>
        <begin position="148"/>
        <end position="214"/>
    </location>
</feature>
<reference evidence="2 3" key="1">
    <citation type="submission" date="2016-07" db="EMBL/GenBank/DDBJ databases">
        <title>Pervasive Adenine N6-methylation of Active Genes in Fungi.</title>
        <authorList>
            <consortium name="DOE Joint Genome Institute"/>
            <person name="Mondo S.J."/>
            <person name="Dannebaum R.O."/>
            <person name="Kuo R.C."/>
            <person name="Labutti K."/>
            <person name="Haridas S."/>
            <person name="Kuo A."/>
            <person name="Salamov A."/>
            <person name="Ahrendt S.R."/>
            <person name="Lipzen A."/>
            <person name="Sullivan W."/>
            <person name="Andreopoulos W.B."/>
            <person name="Clum A."/>
            <person name="Lindquist E."/>
            <person name="Daum C."/>
            <person name="Ramamoorthy G.K."/>
            <person name="Gryganskyi A."/>
            <person name="Culley D."/>
            <person name="Magnuson J.K."/>
            <person name="James T.Y."/>
            <person name="O'Malley M.A."/>
            <person name="Stajich J.E."/>
            <person name="Spatafora J.W."/>
            <person name="Visel A."/>
            <person name="Grigoriev I.V."/>
        </authorList>
    </citation>
    <scope>NUCLEOTIDE SEQUENCE [LARGE SCALE GENOMIC DNA]</scope>
    <source>
        <strain evidence="2 3">ATCC 12442</strain>
    </source>
</reference>
<feature type="region of interest" description="Disordered" evidence="1">
    <location>
        <begin position="233"/>
        <end position="268"/>
    </location>
</feature>
<comment type="caution">
    <text evidence="2">The sequence shown here is derived from an EMBL/GenBank/DDBJ whole genome shotgun (WGS) entry which is preliminary data.</text>
</comment>
<evidence type="ECO:0000313" key="3">
    <source>
        <dbReference type="Proteomes" id="UP000193922"/>
    </source>
</evidence>
<dbReference type="Proteomes" id="UP000193922">
    <property type="component" value="Unassembled WGS sequence"/>
</dbReference>
<feature type="compositionally biased region" description="Basic and acidic residues" evidence="1">
    <location>
        <begin position="241"/>
        <end position="251"/>
    </location>
</feature>
<organism evidence="2 3">
    <name type="scientific">Linderina pennispora</name>
    <dbReference type="NCBI Taxonomy" id="61395"/>
    <lineage>
        <taxon>Eukaryota</taxon>
        <taxon>Fungi</taxon>
        <taxon>Fungi incertae sedis</taxon>
        <taxon>Zoopagomycota</taxon>
        <taxon>Kickxellomycotina</taxon>
        <taxon>Kickxellomycetes</taxon>
        <taxon>Kickxellales</taxon>
        <taxon>Kickxellaceae</taxon>
        <taxon>Linderina</taxon>
    </lineage>
</organism>
<proteinExistence type="predicted"/>
<evidence type="ECO:0000256" key="1">
    <source>
        <dbReference type="SAM" id="MobiDB-lite"/>
    </source>
</evidence>
<dbReference type="AlphaFoldDB" id="A0A1Y1W1U9"/>
<sequence length="364" mass="39875">MPLARPEPLRSYCRVESSRFSFSSSWLIRRCTASSGRGCADGCTGAASADWLLLLVPLLPARRSACCALLRWIASRAASSRLSTTYSYSLRSVKWSSVSMSSSISSSSSFRSGYADLIIISATRRRFGSSSSIRPLSARFWSSVSSSDSMLPRRRRPRPRPEPPVGGALYRASSIPANSSRVMPAAAPRAPRPRDPRRLPGVPRPRPEPATPMGAVDEIGDVAFEPTRRCDIEVGGADRGGGGDRVADRAEPTLGRRGVPPLTPPYDGRRFVPSDRFSSSSCRAMLCTLSSRLRISSVCDDWLRASMSISSSRVYTCLSNSSSPPTGGECDREKGLRMCNGRAATDRERGRERRWCACRRVRRR</sequence>
<keyword evidence="3" id="KW-1185">Reference proteome</keyword>
<evidence type="ECO:0000313" key="2">
    <source>
        <dbReference type="EMBL" id="ORX67094.1"/>
    </source>
</evidence>
<dbReference type="RefSeq" id="XP_040741016.1">
    <property type="nucleotide sequence ID" value="XM_040891761.1"/>
</dbReference>